<evidence type="ECO:0000256" key="2">
    <source>
        <dbReference type="ARBA" id="ARBA00023125"/>
    </source>
</evidence>
<dbReference type="InterPro" id="IPR009057">
    <property type="entry name" value="Homeodomain-like_sf"/>
</dbReference>
<dbReference type="InterPro" id="IPR050959">
    <property type="entry name" value="MarA-like"/>
</dbReference>
<protein>
    <submittedName>
        <fullName evidence="5">Transcriptional regulator</fullName>
    </submittedName>
</protein>
<dbReference type="SUPFAM" id="SSF46689">
    <property type="entry name" value="Homeodomain-like"/>
    <property type="match status" value="2"/>
</dbReference>
<dbReference type="InterPro" id="IPR011256">
    <property type="entry name" value="Reg_factor_effector_dom_sf"/>
</dbReference>
<dbReference type="SMART" id="SM00871">
    <property type="entry name" value="AraC_E_bind"/>
    <property type="match status" value="1"/>
</dbReference>
<proteinExistence type="predicted"/>
<evidence type="ECO:0000256" key="3">
    <source>
        <dbReference type="ARBA" id="ARBA00023163"/>
    </source>
</evidence>
<comment type="caution">
    <text evidence="5">The sequence shown here is derived from an EMBL/GenBank/DDBJ whole genome shotgun (WGS) entry which is preliminary data.</text>
</comment>
<dbReference type="EMBL" id="BMYJ01000003">
    <property type="protein sequence ID" value="GHC52241.1"/>
    <property type="molecule type" value="Genomic_DNA"/>
</dbReference>
<dbReference type="PANTHER" id="PTHR47504:SF5">
    <property type="entry name" value="RIGHT ORIGIN-BINDING PROTEIN"/>
    <property type="match status" value="1"/>
</dbReference>
<dbReference type="Gene3D" id="1.10.10.60">
    <property type="entry name" value="Homeodomain-like"/>
    <property type="match status" value="2"/>
</dbReference>
<dbReference type="GO" id="GO:0043565">
    <property type="term" value="F:sequence-specific DNA binding"/>
    <property type="evidence" value="ECO:0007669"/>
    <property type="project" value="InterPro"/>
</dbReference>
<keyword evidence="6" id="KW-1185">Reference proteome</keyword>
<dbReference type="Proteomes" id="UP000638981">
    <property type="component" value="Unassembled WGS sequence"/>
</dbReference>
<keyword evidence="1" id="KW-0805">Transcription regulation</keyword>
<dbReference type="GO" id="GO:0003700">
    <property type="term" value="F:DNA-binding transcription factor activity"/>
    <property type="evidence" value="ECO:0007669"/>
    <property type="project" value="InterPro"/>
</dbReference>
<dbReference type="PANTHER" id="PTHR47504">
    <property type="entry name" value="RIGHT ORIGIN-BINDING PROTEIN"/>
    <property type="match status" value="1"/>
</dbReference>
<evidence type="ECO:0000259" key="4">
    <source>
        <dbReference type="PROSITE" id="PS01124"/>
    </source>
</evidence>
<dbReference type="PROSITE" id="PS01124">
    <property type="entry name" value="HTH_ARAC_FAMILY_2"/>
    <property type="match status" value="1"/>
</dbReference>
<reference evidence="5" key="1">
    <citation type="journal article" date="2014" name="Int. J. Syst. Evol. Microbiol.">
        <title>Complete genome sequence of Corynebacterium casei LMG S-19264T (=DSM 44701T), isolated from a smear-ripened cheese.</title>
        <authorList>
            <consortium name="US DOE Joint Genome Institute (JGI-PGF)"/>
            <person name="Walter F."/>
            <person name="Albersmeier A."/>
            <person name="Kalinowski J."/>
            <person name="Ruckert C."/>
        </authorList>
    </citation>
    <scope>NUCLEOTIDE SEQUENCE</scope>
    <source>
        <strain evidence="5">KCTC 23310</strain>
    </source>
</reference>
<sequence length="276" mass="31202">MNPVDRALWYIESNLHDPLALADIAGVAQVSPFHLTRAFALRTGYPVMRFVWRRRLTQAAQRLARGEGPILHVALDALYASHEAFTRAFKAEFGRTPNRIRNTDDLAALCLLGPQPLRTDMPKTLTDPAVEAMPARIFAGLSKRYTLETRFEIPAQWGQYDAEGHQSAHVIPDKWYGLCYNFSDDHSFDYLCGQEVTALTTLPEGWAHVSLTPGRYARFATKAHISTMTQMWSEIYEDWLTRPDLKPRPGPSVEYYPAEFDGATGEGGFEIWVPVE</sequence>
<reference evidence="5" key="2">
    <citation type="submission" date="2020-09" db="EMBL/GenBank/DDBJ databases">
        <authorList>
            <person name="Sun Q."/>
            <person name="Kim S."/>
        </authorList>
    </citation>
    <scope>NUCLEOTIDE SEQUENCE</scope>
    <source>
        <strain evidence="5">KCTC 23310</strain>
    </source>
</reference>
<evidence type="ECO:0000313" key="6">
    <source>
        <dbReference type="Proteomes" id="UP000638981"/>
    </source>
</evidence>
<gene>
    <name evidence="5" type="ORF">GCM10007315_13460</name>
</gene>
<evidence type="ECO:0000256" key="1">
    <source>
        <dbReference type="ARBA" id="ARBA00023015"/>
    </source>
</evidence>
<keyword evidence="2" id="KW-0238">DNA-binding</keyword>
<dbReference type="AlphaFoldDB" id="A0A918TN04"/>
<feature type="domain" description="HTH araC/xylS-type" evidence="4">
    <location>
        <begin position="5"/>
        <end position="103"/>
    </location>
</feature>
<dbReference type="SUPFAM" id="SSF55136">
    <property type="entry name" value="Probable bacterial effector-binding domain"/>
    <property type="match status" value="1"/>
</dbReference>
<dbReference type="InterPro" id="IPR018060">
    <property type="entry name" value="HTH_AraC"/>
</dbReference>
<dbReference type="Pfam" id="PF12833">
    <property type="entry name" value="HTH_18"/>
    <property type="match status" value="1"/>
</dbReference>
<organism evidence="5 6">
    <name type="scientific">Neogemmobacter tilapiae</name>
    <dbReference type="NCBI Taxonomy" id="875041"/>
    <lineage>
        <taxon>Bacteria</taxon>
        <taxon>Pseudomonadati</taxon>
        <taxon>Pseudomonadota</taxon>
        <taxon>Alphaproteobacteria</taxon>
        <taxon>Rhodobacterales</taxon>
        <taxon>Paracoccaceae</taxon>
        <taxon>Neogemmobacter</taxon>
    </lineage>
</organism>
<dbReference type="InterPro" id="IPR010499">
    <property type="entry name" value="AraC_E-bd"/>
</dbReference>
<dbReference type="Pfam" id="PF06445">
    <property type="entry name" value="GyrI-like"/>
    <property type="match status" value="1"/>
</dbReference>
<name>A0A918TN04_9RHOB</name>
<dbReference type="SMART" id="SM00342">
    <property type="entry name" value="HTH_ARAC"/>
    <property type="match status" value="1"/>
</dbReference>
<dbReference type="Gene3D" id="3.20.80.10">
    <property type="entry name" value="Regulatory factor, effector binding domain"/>
    <property type="match status" value="1"/>
</dbReference>
<dbReference type="RefSeq" id="WP_189410855.1">
    <property type="nucleotide sequence ID" value="NZ_BMYJ01000003.1"/>
</dbReference>
<dbReference type="InterPro" id="IPR029442">
    <property type="entry name" value="GyrI-like"/>
</dbReference>
<evidence type="ECO:0000313" key="5">
    <source>
        <dbReference type="EMBL" id="GHC52241.1"/>
    </source>
</evidence>
<keyword evidence="3" id="KW-0804">Transcription</keyword>
<accession>A0A918TN04</accession>